<feature type="transmembrane region" description="Helical" evidence="1">
    <location>
        <begin position="6"/>
        <end position="25"/>
    </location>
</feature>
<evidence type="ECO:0000313" key="3">
    <source>
        <dbReference type="Proteomes" id="UP000282759"/>
    </source>
</evidence>
<evidence type="ECO:0000256" key="1">
    <source>
        <dbReference type="SAM" id="Phobius"/>
    </source>
</evidence>
<dbReference type="EMBL" id="SACK01000002">
    <property type="protein sequence ID" value="RVU01872.1"/>
    <property type="molecule type" value="Genomic_DNA"/>
</dbReference>
<dbReference type="InterPro" id="IPR032272">
    <property type="entry name" value="DUF4834"/>
</dbReference>
<proteinExistence type="predicted"/>
<organism evidence="2 3">
    <name type="scientific">Mucilaginibacter limnophilus</name>
    <dbReference type="NCBI Taxonomy" id="1932778"/>
    <lineage>
        <taxon>Bacteria</taxon>
        <taxon>Pseudomonadati</taxon>
        <taxon>Bacteroidota</taxon>
        <taxon>Sphingobacteriia</taxon>
        <taxon>Sphingobacteriales</taxon>
        <taxon>Sphingobacteriaceae</taxon>
        <taxon>Mucilaginibacter</taxon>
    </lineage>
</organism>
<dbReference type="OrthoDB" id="799376at2"/>
<evidence type="ECO:0000313" key="2">
    <source>
        <dbReference type="EMBL" id="RVU01872.1"/>
    </source>
</evidence>
<protein>
    <submittedName>
        <fullName evidence="2">DUF4834 family protein</fullName>
    </submittedName>
</protein>
<dbReference type="Proteomes" id="UP000282759">
    <property type="component" value="Unassembled WGS sequence"/>
</dbReference>
<dbReference type="RefSeq" id="WP_127704236.1">
    <property type="nucleotide sequence ID" value="NZ_SACK01000002.1"/>
</dbReference>
<reference evidence="2 3" key="1">
    <citation type="submission" date="2019-01" db="EMBL/GenBank/DDBJ databases">
        <authorList>
            <person name="Chen W.-M."/>
        </authorList>
    </citation>
    <scope>NUCLEOTIDE SEQUENCE [LARGE SCALE GENOMIC DNA]</scope>
    <source>
        <strain evidence="2 3">YBJ-36</strain>
    </source>
</reference>
<comment type="caution">
    <text evidence="2">The sequence shown here is derived from an EMBL/GenBank/DDBJ whole genome shotgun (WGS) entry which is preliminary data.</text>
</comment>
<keyword evidence="3" id="KW-1185">Reference proteome</keyword>
<gene>
    <name evidence="2" type="ORF">EOD41_07910</name>
</gene>
<keyword evidence="1" id="KW-1133">Transmembrane helix</keyword>
<name>A0A437MW27_9SPHI</name>
<accession>A0A437MW27</accession>
<dbReference type="AlphaFoldDB" id="A0A437MW27"/>
<keyword evidence="1" id="KW-0812">Transmembrane</keyword>
<dbReference type="Pfam" id="PF16118">
    <property type="entry name" value="DUF4834"/>
    <property type="match status" value="1"/>
</dbReference>
<sequence length="86" mass="10187">MALIRFLLISIAVLYIFRVVARLLLPMFFQTIVKKAQQQQQHNPYNNYQQQRKPEGTVKVDYVPEGKRSQVPDTEGEFVEYEEIKK</sequence>
<keyword evidence="1" id="KW-0472">Membrane</keyword>